<evidence type="ECO:0000259" key="3">
    <source>
        <dbReference type="PROSITE" id="PS51168"/>
    </source>
</evidence>
<evidence type="ECO:0000256" key="1">
    <source>
        <dbReference type="ARBA" id="ARBA00012404"/>
    </source>
</evidence>
<keyword evidence="5" id="KW-1185">Reference proteome</keyword>
<proteinExistence type="predicted"/>
<feature type="domain" description="Chorismate mutase" evidence="3">
    <location>
        <begin position="1"/>
        <end position="92"/>
    </location>
</feature>
<sequence>MSENNPLAEVRKSIDNLDNAIVAILAERFRLTERVGVIKQSESLPVEDLDRERLQEAHYRELAVSYGLNQDTLVEIMKTIIGQVKKRHADIIAEHTK</sequence>
<dbReference type="PANTHER" id="PTHR38041:SF1">
    <property type="entry name" value="CHORISMATE MUTASE"/>
    <property type="match status" value="1"/>
</dbReference>
<dbReference type="InterPro" id="IPR051331">
    <property type="entry name" value="Chorismate_mutase-related"/>
</dbReference>
<evidence type="ECO:0000313" key="4">
    <source>
        <dbReference type="EMBL" id="GGP22046.1"/>
    </source>
</evidence>
<dbReference type="PROSITE" id="PS51168">
    <property type="entry name" value="CHORISMATE_MUT_2"/>
    <property type="match status" value="1"/>
</dbReference>
<dbReference type="SMART" id="SM00830">
    <property type="entry name" value="CM_2"/>
    <property type="match status" value="1"/>
</dbReference>
<dbReference type="EMBL" id="BMLX01000003">
    <property type="protein sequence ID" value="GGP22046.1"/>
    <property type="molecule type" value="Genomic_DNA"/>
</dbReference>
<evidence type="ECO:0000313" key="5">
    <source>
        <dbReference type="Proteomes" id="UP000637267"/>
    </source>
</evidence>
<dbReference type="Pfam" id="PF01817">
    <property type="entry name" value="CM_2"/>
    <property type="match status" value="1"/>
</dbReference>
<reference evidence="5" key="1">
    <citation type="journal article" date="2019" name="Int. J. Syst. Evol. Microbiol.">
        <title>The Global Catalogue of Microorganisms (GCM) 10K type strain sequencing project: providing services to taxonomists for standard genome sequencing and annotation.</title>
        <authorList>
            <consortium name="The Broad Institute Genomics Platform"/>
            <consortium name="The Broad Institute Genome Sequencing Center for Infectious Disease"/>
            <person name="Wu L."/>
            <person name="Ma J."/>
        </authorList>
    </citation>
    <scope>NUCLEOTIDE SEQUENCE [LARGE SCALE GENOMIC DNA]</scope>
    <source>
        <strain evidence="5">CGMCC 1.8859</strain>
    </source>
</reference>
<organism evidence="4 5">
    <name type="scientific">Silvimonas iriomotensis</name>
    <dbReference type="NCBI Taxonomy" id="449662"/>
    <lineage>
        <taxon>Bacteria</taxon>
        <taxon>Pseudomonadati</taxon>
        <taxon>Pseudomonadota</taxon>
        <taxon>Betaproteobacteria</taxon>
        <taxon>Neisseriales</taxon>
        <taxon>Chitinibacteraceae</taxon>
        <taxon>Silvimonas</taxon>
    </lineage>
</organism>
<dbReference type="InterPro" id="IPR036263">
    <property type="entry name" value="Chorismate_II_sf"/>
</dbReference>
<accession>A0ABQ2PAJ9</accession>
<dbReference type="SUPFAM" id="SSF48600">
    <property type="entry name" value="Chorismate mutase II"/>
    <property type="match status" value="1"/>
</dbReference>
<dbReference type="Proteomes" id="UP000637267">
    <property type="component" value="Unassembled WGS sequence"/>
</dbReference>
<dbReference type="PANTHER" id="PTHR38041">
    <property type="entry name" value="CHORISMATE MUTASE"/>
    <property type="match status" value="1"/>
</dbReference>
<dbReference type="InterPro" id="IPR002701">
    <property type="entry name" value="CM_II_prokaryot"/>
</dbReference>
<evidence type="ECO:0000256" key="2">
    <source>
        <dbReference type="ARBA" id="ARBA00023235"/>
    </source>
</evidence>
<dbReference type="RefSeq" id="WP_188704541.1">
    <property type="nucleotide sequence ID" value="NZ_BMLX01000003.1"/>
</dbReference>
<dbReference type="EC" id="5.4.99.5" evidence="1"/>
<name>A0ABQ2PAJ9_9NEIS</name>
<protein>
    <recommendedName>
        <fullName evidence="1">chorismate mutase</fullName>
        <ecNumber evidence="1">5.4.99.5</ecNumber>
    </recommendedName>
</protein>
<keyword evidence="2" id="KW-0413">Isomerase</keyword>
<dbReference type="Gene3D" id="1.20.59.10">
    <property type="entry name" value="Chorismate mutase"/>
    <property type="match status" value="1"/>
</dbReference>
<gene>
    <name evidence="4" type="ORF">GCM10010970_23140</name>
</gene>
<comment type="caution">
    <text evidence="4">The sequence shown here is derived from an EMBL/GenBank/DDBJ whole genome shotgun (WGS) entry which is preliminary data.</text>
</comment>
<dbReference type="InterPro" id="IPR036979">
    <property type="entry name" value="CM_dom_sf"/>
</dbReference>